<accession>A0A9Q7XMT4</accession>
<organism evidence="2 3">
    <name type="scientific">Cupriavidus taiwanensis</name>
    <dbReference type="NCBI Taxonomy" id="164546"/>
    <lineage>
        <taxon>Bacteria</taxon>
        <taxon>Pseudomonadati</taxon>
        <taxon>Pseudomonadota</taxon>
        <taxon>Betaproteobacteria</taxon>
        <taxon>Burkholderiales</taxon>
        <taxon>Burkholderiaceae</taxon>
        <taxon>Cupriavidus</taxon>
    </lineage>
</organism>
<name>A0A9Q7XMT4_9BURK</name>
<dbReference type="Proteomes" id="UP000254259">
    <property type="component" value="Chromosome CBM2636"/>
</dbReference>
<evidence type="ECO:0000313" key="3">
    <source>
        <dbReference type="Proteomes" id="UP000254259"/>
    </source>
</evidence>
<gene>
    <name evidence="2" type="ORF">CBM2636_10769</name>
</gene>
<dbReference type="AlphaFoldDB" id="A0A9Q7XMT4"/>
<reference evidence="2 3" key="1">
    <citation type="submission" date="2018-01" db="EMBL/GenBank/DDBJ databases">
        <authorList>
            <person name="Clerissi C."/>
        </authorList>
    </citation>
    <scope>NUCLEOTIDE SEQUENCE [LARGE SCALE GENOMIC DNA]</scope>
    <source>
        <strain evidence="2">Cupriavidus taiwanensis SWF 66322</strain>
    </source>
</reference>
<feature type="region of interest" description="Disordered" evidence="1">
    <location>
        <begin position="37"/>
        <end position="65"/>
    </location>
</feature>
<protein>
    <submittedName>
        <fullName evidence="2">Uncharacterized protein</fullName>
    </submittedName>
</protein>
<feature type="region of interest" description="Disordered" evidence="1">
    <location>
        <begin position="1"/>
        <end position="21"/>
    </location>
</feature>
<evidence type="ECO:0000313" key="2">
    <source>
        <dbReference type="EMBL" id="SPD63753.1"/>
    </source>
</evidence>
<evidence type="ECO:0000256" key="1">
    <source>
        <dbReference type="SAM" id="MobiDB-lite"/>
    </source>
</evidence>
<proteinExistence type="predicted"/>
<sequence>MKPLSHKAFQPSVQHRCGPGQHRSGVLGVLRCQPETHAAQANSDDSTDALVHIPAHRSAPPGMAP</sequence>
<dbReference type="EMBL" id="LT984813">
    <property type="protein sequence ID" value="SPD63753.1"/>
    <property type="molecule type" value="Genomic_DNA"/>
</dbReference>